<dbReference type="SUPFAM" id="SSF53474">
    <property type="entry name" value="alpha/beta-Hydrolases"/>
    <property type="match status" value="1"/>
</dbReference>
<gene>
    <name evidence="3" type="ORF">KSB_55880</name>
</gene>
<dbReference type="InterPro" id="IPR002925">
    <property type="entry name" value="Dienelactn_hydro"/>
</dbReference>
<evidence type="ECO:0000313" key="3">
    <source>
        <dbReference type="EMBL" id="GHO57113.1"/>
    </source>
</evidence>
<reference evidence="3 4" key="1">
    <citation type="journal article" date="2021" name="Int. J. Syst. Evol. Microbiol.">
        <title>Reticulibacter mediterranei gen. nov., sp. nov., within the new family Reticulibacteraceae fam. nov., and Ktedonospora formicarum gen. nov., sp. nov., Ktedonobacter robiniae sp. nov., Dictyobacter formicarum sp. nov. and Dictyobacter arantiisoli sp. nov., belonging to the class Ktedonobacteria.</title>
        <authorList>
            <person name="Yabe S."/>
            <person name="Zheng Y."/>
            <person name="Wang C.M."/>
            <person name="Sakai Y."/>
            <person name="Abe K."/>
            <person name="Yokota A."/>
            <person name="Donadio S."/>
            <person name="Cavaletti L."/>
            <person name="Monciardini P."/>
        </authorList>
    </citation>
    <scope>NUCLEOTIDE SEQUENCE [LARGE SCALE GENOMIC DNA]</scope>
    <source>
        <strain evidence="3 4">SOSP1-30</strain>
    </source>
</reference>
<proteinExistence type="predicted"/>
<dbReference type="InterPro" id="IPR029058">
    <property type="entry name" value="AB_hydrolase_fold"/>
</dbReference>
<dbReference type="Proteomes" id="UP000654345">
    <property type="component" value="Unassembled WGS sequence"/>
</dbReference>
<feature type="region of interest" description="Disordered" evidence="1">
    <location>
        <begin position="1"/>
        <end position="21"/>
    </location>
</feature>
<dbReference type="InterPro" id="IPR051049">
    <property type="entry name" value="Dienelactone_hydrolase-like"/>
</dbReference>
<dbReference type="PANTHER" id="PTHR46623">
    <property type="entry name" value="CARBOXYMETHYLENEBUTENOLIDASE-RELATED"/>
    <property type="match status" value="1"/>
</dbReference>
<feature type="domain" description="Dienelactone hydrolase" evidence="2">
    <location>
        <begin position="34"/>
        <end position="252"/>
    </location>
</feature>
<evidence type="ECO:0000313" key="4">
    <source>
        <dbReference type="Proteomes" id="UP000654345"/>
    </source>
</evidence>
<dbReference type="Gene3D" id="3.40.50.1820">
    <property type="entry name" value="alpha/beta hydrolase"/>
    <property type="match status" value="1"/>
</dbReference>
<dbReference type="PANTHER" id="PTHR46623:SF6">
    <property type="entry name" value="ALPHA_BETA-HYDROLASES SUPERFAMILY PROTEIN"/>
    <property type="match status" value="1"/>
</dbReference>
<dbReference type="EMBL" id="BNJG01000002">
    <property type="protein sequence ID" value="GHO57113.1"/>
    <property type="molecule type" value="Genomic_DNA"/>
</dbReference>
<evidence type="ECO:0000259" key="2">
    <source>
        <dbReference type="Pfam" id="PF01738"/>
    </source>
</evidence>
<sequence>MCYDDNARPPIPDGERGTAQGDDVVLNSADGTRFMAYFARPEKPGKGQVIIYPDVRGLHQFYKELALRFAEVGISAIAIDYFGRTAGISSRDESFEFMPHVQQVKLDTFFQDVQAGLNYLRENADAQGATFPVGFCMGGALSLQSATRSEFGFKGVIAFYAGLKRAFGGGATALEQADKIVYPVLGLFGGADQGIPVSDVRELEAKLQQKGIEEKILVYEGAPHSFFDRRASDYAEASSDAWRQMLSFIASYS</sequence>
<comment type="caution">
    <text evidence="3">The sequence shown here is derived from an EMBL/GenBank/DDBJ whole genome shotgun (WGS) entry which is preliminary data.</text>
</comment>
<dbReference type="Pfam" id="PF01738">
    <property type="entry name" value="DLH"/>
    <property type="match status" value="1"/>
</dbReference>
<dbReference type="RefSeq" id="WP_201373543.1">
    <property type="nucleotide sequence ID" value="NZ_BNJG01000002.1"/>
</dbReference>
<protein>
    <submittedName>
        <fullName evidence="3">Carboxymethylenebutenolidase</fullName>
    </submittedName>
</protein>
<keyword evidence="4" id="KW-1185">Reference proteome</keyword>
<accession>A0ABQ3UWS0</accession>
<name>A0ABQ3UWS0_9CHLR</name>
<organism evidence="3 4">
    <name type="scientific">Ktedonobacter robiniae</name>
    <dbReference type="NCBI Taxonomy" id="2778365"/>
    <lineage>
        <taxon>Bacteria</taxon>
        <taxon>Bacillati</taxon>
        <taxon>Chloroflexota</taxon>
        <taxon>Ktedonobacteria</taxon>
        <taxon>Ktedonobacterales</taxon>
        <taxon>Ktedonobacteraceae</taxon>
        <taxon>Ktedonobacter</taxon>
    </lineage>
</organism>
<evidence type="ECO:0000256" key="1">
    <source>
        <dbReference type="SAM" id="MobiDB-lite"/>
    </source>
</evidence>